<dbReference type="EMBL" id="JBHMAK010000011">
    <property type="protein sequence ID" value="MFB9812328.1"/>
    <property type="molecule type" value="Genomic_DNA"/>
</dbReference>
<name>A0ACC6VMG2_9EURY</name>
<proteinExistence type="predicted"/>
<protein>
    <submittedName>
        <fullName evidence="1">Uncharacterized protein</fullName>
    </submittedName>
</protein>
<reference evidence="1" key="1">
    <citation type="submission" date="2024-09" db="EMBL/GenBank/DDBJ databases">
        <authorList>
            <person name="Sun Q."/>
            <person name="Mori K."/>
        </authorList>
    </citation>
    <scope>NUCLEOTIDE SEQUENCE</scope>
    <source>
        <strain evidence="1">JCM 19018</strain>
    </source>
</reference>
<accession>A0ACC6VMG2</accession>
<organism evidence="1 2">
    <name type="scientific">Haloarcula sebkhae</name>
    <dbReference type="NCBI Taxonomy" id="932660"/>
    <lineage>
        <taxon>Archaea</taxon>
        <taxon>Methanobacteriati</taxon>
        <taxon>Methanobacteriota</taxon>
        <taxon>Stenosarchaea group</taxon>
        <taxon>Halobacteria</taxon>
        <taxon>Halobacteriales</taxon>
        <taxon>Haloarculaceae</taxon>
        <taxon>Haloarcula</taxon>
    </lineage>
</organism>
<gene>
    <name evidence="1" type="ORF">ACFFN7_13270</name>
</gene>
<dbReference type="Proteomes" id="UP001589559">
    <property type="component" value="Unassembled WGS sequence"/>
</dbReference>
<keyword evidence="2" id="KW-1185">Reference proteome</keyword>
<comment type="caution">
    <text evidence="1">The sequence shown here is derived from an EMBL/GenBank/DDBJ whole genome shotgun (WGS) entry which is preliminary data.</text>
</comment>
<evidence type="ECO:0000313" key="2">
    <source>
        <dbReference type="Proteomes" id="UP001589559"/>
    </source>
</evidence>
<sequence>MFSQQSGAFLVDFSGVVYLGDGALSEAVESVNRLGERDKELRLLTNDPRFQRQTIANKLREDRRGRRQDHHVRLGDCQPPRPTGCNHAP</sequence>
<evidence type="ECO:0000313" key="1">
    <source>
        <dbReference type="EMBL" id="MFB9812328.1"/>
    </source>
</evidence>